<dbReference type="GO" id="GO:0008115">
    <property type="term" value="F:sarcosine oxidase activity"/>
    <property type="evidence" value="ECO:0007669"/>
    <property type="project" value="TreeGrafter"/>
</dbReference>
<protein>
    <submittedName>
        <fullName evidence="6">N-methyl-L-tryptophan oxidase</fullName>
        <ecNumber evidence="6">1.5.3.2</ecNumber>
    </submittedName>
</protein>
<dbReference type="EC" id="1.5.3.2" evidence="6"/>
<evidence type="ECO:0000256" key="1">
    <source>
        <dbReference type="ARBA" id="ARBA00001974"/>
    </source>
</evidence>
<dbReference type="NCBIfam" id="NF008425">
    <property type="entry name" value="PRK11259.1"/>
    <property type="match status" value="1"/>
</dbReference>
<evidence type="ECO:0000313" key="7">
    <source>
        <dbReference type="Proteomes" id="UP000634579"/>
    </source>
</evidence>
<evidence type="ECO:0000313" key="6">
    <source>
        <dbReference type="EMBL" id="MBF4629637.1"/>
    </source>
</evidence>
<accession>A0A8I0SFU2</accession>
<dbReference type="SUPFAM" id="SSF51905">
    <property type="entry name" value="FAD/NAD(P)-binding domain"/>
    <property type="match status" value="1"/>
</dbReference>
<reference evidence="6 7" key="1">
    <citation type="submission" date="2020-10" db="EMBL/GenBank/DDBJ databases">
        <title>Draft genome sequences of plant-associated actinobacteria.</title>
        <authorList>
            <person name="Tarlachkov S.V."/>
            <person name="Starodumova I.P."/>
            <person name="Dorofeeva L.V."/>
            <person name="Prisyazhnaya N.V."/>
            <person name="Roubtsova T.V."/>
            <person name="Chizhov V.N."/>
            <person name="Nadler S.A."/>
            <person name="Subbotin S.A."/>
            <person name="Evtushenko L.I."/>
        </authorList>
    </citation>
    <scope>NUCLEOTIDE SEQUENCE [LARGE SCALE GENOMIC DNA]</scope>
    <source>
        <strain evidence="6 7">VKM Ac-2886</strain>
    </source>
</reference>
<dbReference type="Gene3D" id="3.30.9.10">
    <property type="entry name" value="D-Amino Acid Oxidase, subunit A, domain 2"/>
    <property type="match status" value="1"/>
</dbReference>
<evidence type="ECO:0000256" key="3">
    <source>
        <dbReference type="ARBA" id="ARBA00022827"/>
    </source>
</evidence>
<evidence type="ECO:0000259" key="5">
    <source>
        <dbReference type="Pfam" id="PF01266"/>
    </source>
</evidence>
<sequence>MEEFDVAVVGMGALGSAAAYHLAHRGARVVAFEQFELGHVRGASHDTSRIIRTSYGSPEYVRLAQSAYRDWEDLELVSGEHLVTRTGGVVFFPEGGPYSADDFRDSLDATGVPYEVLSPEEVHARWPQFSLPAGTRTIYTADSGVVHASRTVATLQMQARSHGAEIRDRTPVDRLTPDGDGVIVETASGQVRARRVILTADAWTNELLAPLGTEIPLVTMQEQVTYFAPAEPEDFAQEAFPVWIWEDHHCFYGFPTYGEPTIKAGRDVSDNLMSPRERTFIPSPELLDELSGFMGATIPAGGPPLRTVTCQYALTPDRRFIIGPLPEHPQILVGLGAGHAFKFTPAIGRILAELATVGTTADDISAFTVAAPVGVETTSPFASADAL</sequence>
<comment type="caution">
    <text evidence="6">The sequence shown here is derived from an EMBL/GenBank/DDBJ whole genome shotgun (WGS) entry which is preliminary data.</text>
</comment>
<dbReference type="PANTHER" id="PTHR10961:SF7">
    <property type="entry name" value="FAD DEPENDENT OXIDOREDUCTASE DOMAIN-CONTAINING PROTEIN"/>
    <property type="match status" value="1"/>
</dbReference>
<dbReference type="PANTHER" id="PTHR10961">
    <property type="entry name" value="PEROXISOMAL SARCOSINE OXIDASE"/>
    <property type="match status" value="1"/>
</dbReference>
<keyword evidence="2" id="KW-0285">Flavoprotein</keyword>
<dbReference type="InterPro" id="IPR045170">
    <property type="entry name" value="MTOX"/>
</dbReference>
<dbReference type="RefSeq" id="WP_194673939.1">
    <property type="nucleotide sequence ID" value="NZ_JADKRP010000001.1"/>
</dbReference>
<keyword evidence="7" id="KW-1185">Reference proteome</keyword>
<comment type="cofactor">
    <cofactor evidence="1">
        <name>FAD</name>
        <dbReference type="ChEBI" id="CHEBI:57692"/>
    </cofactor>
</comment>
<dbReference type="EMBL" id="JADKRP010000001">
    <property type="protein sequence ID" value="MBF4629637.1"/>
    <property type="molecule type" value="Genomic_DNA"/>
</dbReference>
<gene>
    <name evidence="6" type="primary">solA</name>
    <name evidence="6" type="ORF">ITJ42_00215</name>
</gene>
<dbReference type="Pfam" id="PF01266">
    <property type="entry name" value="DAO"/>
    <property type="match status" value="1"/>
</dbReference>
<organism evidence="6 7">
    <name type="scientific">Clavibacter phaseoli</name>
    <dbReference type="NCBI Taxonomy" id="1734031"/>
    <lineage>
        <taxon>Bacteria</taxon>
        <taxon>Bacillati</taxon>
        <taxon>Actinomycetota</taxon>
        <taxon>Actinomycetes</taxon>
        <taxon>Micrococcales</taxon>
        <taxon>Microbacteriaceae</taxon>
        <taxon>Clavibacter</taxon>
    </lineage>
</organism>
<dbReference type="Gene3D" id="3.50.50.60">
    <property type="entry name" value="FAD/NAD(P)-binding domain"/>
    <property type="match status" value="1"/>
</dbReference>
<keyword evidence="4 6" id="KW-0560">Oxidoreductase</keyword>
<keyword evidence="3" id="KW-0274">FAD</keyword>
<dbReference type="GO" id="GO:0050660">
    <property type="term" value="F:flavin adenine dinucleotide binding"/>
    <property type="evidence" value="ECO:0007669"/>
    <property type="project" value="InterPro"/>
</dbReference>
<feature type="domain" description="FAD dependent oxidoreductase" evidence="5">
    <location>
        <begin position="5"/>
        <end position="354"/>
    </location>
</feature>
<evidence type="ECO:0000256" key="2">
    <source>
        <dbReference type="ARBA" id="ARBA00022630"/>
    </source>
</evidence>
<evidence type="ECO:0000256" key="4">
    <source>
        <dbReference type="ARBA" id="ARBA00023002"/>
    </source>
</evidence>
<dbReference type="InterPro" id="IPR036188">
    <property type="entry name" value="FAD/NAD-bd_sf"/>
</dbReference>
<proteinExistence type="predicted"/>
<dbReference type="AlphaFoldDB" id="A0A8I0SFU2"/>
<dbReference type="Proteomes" id="UP000634579">
    <property type="component" value="Unassembled WGS sequence"/>
</dbReference>
<name>A0A8I0SFU2_9MICO</name>
<dbReference type="GO" id="GO:0050131">
    <property type="term" value="F:N-methyl-L-amino-acid oxidase activity"/>
    <property type="evidence" value="ECO:0007669"/>
    <property type="project" value="UniProtKB-EC"/>
</dbReference>
<dbReference type="SUPFAM" id="SSF54373">
    <property type="entry name" value="FAD-linked reductases, C-terminal domain"/>
    <property type="match status" value="1"/>
</dbReference>
<dbReference type="InterPro" id="IPR006076">
    <property type="entry name" value="FAD-dep_OxRdtase"/>
</dbReference>
<dbReference type="FunFam" id="3.50.50.60:FF:000189">
    <property type="entry name" value="Monomeric sarcosine oxidase"/>
    <property type="match status" value="1"/>
</dbReference>